<dbReference type="PANTHER" id="PTHR28058">
    <property type="entry name" value="37S RIBOSOMAL PROTEIN MRP51, MITOCHONDRIAL"/>
    <property type="match status" value="1"/>
</dbReference>
<gene>
    <name evidence="2" type="primary">mrp51</name>
    <name evidence="2" type="ORF">A0J61_08835</name>
</gene>
<sequence>MEKSFASLLRHSRLASYDRALPQVYTTPKTYKRIGDWGLKRNLPTVIRTKYVTIGSLDTAEHQTPWESGAGKVLFIKRWKENFPNSRKPTPRSEEIQYNAANMTPAEFQRLLREAAKKAPEFQSALAKKEIIPEQVFDYLHVNFAETTESSGGSVVGPTYSDHQVGWDYPVEGRILNKDRMDGHAVGIGGVVAILPKRNAIGLKSAYDRGSRIFYVNKAEIDEQGKPRVEVAIQSKKGSSVSMLNEFDGLDFEDYNQFRLAHHSDLTMAELMNNPKQQQQQRRRIQGPETDDNVKPNPEHTELMSRISQLLNNSKDEN</sequence>
<evidence type="ECO:0000313" key="3">
    <source>
        <dbReference type="Proteomes" id="UP000093000"/>
    </source>
</evidence>
<dbReference type="Pfam" id="PF11709">
    <property type="entry name" value="Mit_ribos_Mrp51"/>
    <property type="match status" value="1"/>
</dbReference>
<name>A0A1C7N1W7_9FUNG</name>
<dbReference type="AlphaFoldDB" id="A0A1C7N1W7"/>
<evidence type="ECO:0000256" key="1">
    <source>
        <dbReference type="SAM" id="MobiDB-lite"/>
    </source>
</evidence>
<proteinExistence type="predicted"/>
<comment type="caution">
    <text evidence="2">The sequence shown here is derived from an EMBL/GenBank/DDBJ whole genome shotgun (WGS) entry which is preliminary data.</text>
</comment>
<keyword evidence="3" id="KW-1185">Reference proteome</keyword>
<dbReference type="InParanoid" id="A0A1C7N1W7"/>
<organism evidence="2 3">
    <name type="scientific">Choanephora cucurbitarum</name>
    <dbReference type="NCBI Taxonomy" id="101091"/>
    <lineage>
        <taxon>Eukaryota</taxon>
        <taxon>Fungi</taxon>
        <taxon>Fungi incertae sedis</taxon>
        <taxon>Mucoromycota</taxon>
        <taxon>Mucoromycotina</taxon>
        <taxon>Mucoromycetes</taxon>
        <taxon>Mucorales</taxon>
        <taxon>Mucorineae</taxon>
        <taxon>Choanephoraceae</taxon>
        <taxon>Choanephoroideae</taxon>
        <taxon>Choanephora</taxon>
    </lineage>
</organism>
<feature type="compositionally biased region" description="Polar residues" evidence="1">
    <location>
        <begin position="306"/>
        <end position="318"/>
    </location>
</feature>
<dbReference type="PANTHER" id="PTHR28058:SF1">
    <property type="entry name" value="SMALL RIBOSOMAL SUBUNIT PROTEIN BS1M"/>
    <property type="match status" value="1"/>
</dbReference>
<dbReference type="GO" id="GO:0005840">
    <property type="term" value="C:ribosome"/>
    <property type="evidence" value="ECO:0007669"/>
    <property type="project" value="UniProtKB-KW"/>
</dbReference>
<feature type="region of interest" description="Disordered" evidence="1">
    <location>
        <begin position="274"/>
        <end position="318"/>
    </location>
</feature>
<dbReference type="EMBL" id="LUGH01000719">
    <property type="protein sequence ID" value="OBZ83113.1"/>
    <property type="molecule type" value="Genomic_DNA"/>
</dbReference>
<keyword evidence="2" id="KW-0687">Ribonucleoprotein</keyword>
<keyword evidence="2" id="KW-0689">Ribosomal protein</keyword>
<evidence type="ECO:0000313" key="2">
    <source>
        <dbReference type="EMBL" id="OBZ83113.1"/>
    </source>
</evidence>
<dbReference type="InterPro" id="IPR016712">
    <property type="entry name" value="Rbsml_bS1m-like"/>
</dbReference>
<feature type="compositionally biased region" description="Basic and acidic residues" evidence="1">
    <location>
        <begin position="292"/>
        <end position="303"/>
    </location>
</feature>
<dbReference type="Proteomes" id="UP000093000">
    <property type="component" value="Unassembled WGS sequence"/>
</dbReference>
<protein>
    <submittedName>
        <fullName evidence="2">37S ribosomal protein mrp51, mitochondrial</fullName>
    </submittedName>
</protein>
<dbReference type="OrthoDB" id="2735536at2759"/>
<reference evidence="2 3" key="1">
    <citation type="submission" date="2016-03" db="EMBL/GenBank/DDBJ databases">
        <title>Choanephora cucurbitarum.</title>
        <authorList>
            <person name="Min B."/>
            <person name="Park H."/>
            <person name="Park J.-H."/>
            <person name="Shin H.-D."/>
            <person name="Choi I.-G."/>
        </authorList>
    </citation>
    <scope>NUCLEOTIDE SEQUENCE [LARGE SCALE GENOMIC DNA]</scope>
    <source>
        <strain evidence="2 3">KUS-F28377</strain>
    </source>
</reference>
<dbReference type="STRING" id="101091.A0A1C7N1W7"/>
<accession>A0A1C7N1W7</accession>